<dbReference type="InterPro" id="IPR001849">
    <property type="entry name" value="PH_domain"/>
</dbReference>
<feature type="coiled-coil region" evidence="13">
    <location>
        <begin position="2713"/>
        <end position="2775"/>
    </location>
</feature>
<dbReference type="FunFam" id="1.20.58.60:FF:000145">
    <property type="entry name" value="Spectrin beta chain, non-erythrocytic"/>
    <property type="match status" value="1"/>
</dbReference>
<dbReference type="FunFam" id="2.30.29.30:FF:000024">
    <property type="entry name" value="Spectrin beta chain"/>
    <property type="match status" value="1"/>
</dbReference>
<keyword evidence="3 12" id="KW-0728">SH3 domain</keyword>
<comment type="similarity">
    <text evidence="2">Belongs to the spectrin family.</text>
</comment>
<keyword evidence="8" id="KW-0493">Microtubule</keyword>
<dbReference type="Gene3D" id="1.10.418.10">
    <property type="entry name" value="Calponin-like domain"/>
    <property type="match status" value="2"/>
</dbReference>
<dbReference type="CDD" id="cd21193">
    <property type="entry name" value="CH_beta_spectrin_rpt1"/>
    <property type="match status" value="1"/>
</dbReference>
<feature type="domain" description="SH3" evidence="15">
    <location>
        <begin position="830"/>
        <end position="888"/>
    </location>
</feature>
<dbReference type="InterPro" id="IPR011993">
    <property type="entry name" value="PH-like_dom_sf"/>
</dbReference>
<dbReference type="PRINTS" id="PR00683">
    <property type="entry name" value="SPECTRINPH"/>
</dbReference>
<dbReference type="FunFam" id="1.20.58.60:FF:000007">
    <property type="entry name" value="Spectrin alpha chain non-erythrocytic 1"/>
    <property type="match status" value="1"/>
</dbReference>
<evidence type="ECO:0000256" key="9">
    <source>
        <dbReference type="ARBA" id="ARBA00022737"/>
    </source>
</evidence>
<dbReference type="GO" id="GO:0051693">
    <property type="term" value="P:actin filament capping"/>
    <property type="evidence" value="ECO:0007669"/>
    <property type="project" value="UniProtKB-KW"/>
</dbReference>
<evidence type="ECO:0000256" key="5">
    <source>
        <dbReference type="ARBA" id="ARBA00022490"/>
    </source>
</evidence>
<dbReference type="SUPFAM" id="SSF50729">
    <property type="entry name" value="PH domain-like"/>
    <property type="match status" value="1"/>
</dbReference>
<feature type="compositionally biased region" description="Basic and acidic residues" evidence="14">
    <location>
        <begin position="3669"/>
        <end position="3687"/>
    </location>
</feature>
<dbReference type="SMART" id="SM00033">
    <property type="entry name" value="CH"/>
    <property type="match status" value="2"/>
</dbReference>
<sequence length="3959" mass="459401">MSQRDKVNEFELGRIRVLQEERLHIQKKTFTKWMNSFLSKVRMEVEDLFVDLADGKKLLKLLELISGEKLPKPNNGRMRVHKVENVNKSLAFLHTKVRLESIGAEDIVDGNPRLILGLIWTIILRFQIQEIEIDVDEENESSEKKSAKDALLLWAQRKTRGYQGVNIQDFSSSWRNGLGFNALIHSHRPDLFEYEKLMQNKNIDNLNHAFNMANDELGIPSILDAEDIDNTRPDEKSIMTYVASYYHTFARMKNEEKSGRRIAKIIHKLADLDKKKISYDSLFTNLLGWIQKKIVELEDRNFPNSIEGIQTLMAEFMVYRTKEKPPKYNELSEIEALYFNINTQLKELKQAMFNPAEGKLVQDIERAWEQLKRAEHRREVDLRNELLRQQKLELLNFKFDQKRLLREGYLKEMMQVLSDPRYGSNFTQVEATKKKHEAISTDILERETRIHDLSQMAKELEKENYRDAASVKIKEAEIMKLWNAIRDLLNKHKDNLNRMSGIMILNRDIETALASILHLRSDLNSIDTGNHLIAVEELLHRHALQELQISSLGETEKKLKRQAEQLNTVNPKEQEIIEKNLKELSNAYADLCKAGAIRKAILEEARNFYQFLQDQEDEESWLIEKQRICQAGITAKDLRGVLSLQQKHKALMDEIKARKNKYDQLGATGKQLIGEKHPRSAEIHQHLNQIINEWELLDKLADERAKQLQDAAEAYEFYADANEADSWLHEKIAIVRSSDYGSDEPSAQALLQRHKDLEGEVKAYGEDVDRLNSQAEKLVAAGIPNLFLNQQPVSTEPVEEVTYEERLIPTEVYEDVPVEKVEYKIIREEKKVPQVKALYPFDDHGFRMSKGEVMVLLNNNNPDWWCVRKLDGTSEGFAPANYVQVIEPRVVSVPVKKAETIKTIQRKKVTKMVKTKVPIKKINHPRQVQRKVDDNDSVPKRQTKINDTYDELKVLTDKRHSLLDDAVRLFQFYKECDDIEKWIKDSEKLLFTDDPGDNVLQAKRKYEKFLTDFSGNSKRMEELGANVKDFEKQNHSQIDKVHARHRQIQQAWKRLERLKETKEKSLEGASSVELYNKLCDEAKDWMTEKMMQLDTEVLGHDLKTVQALQRRHDNLERELAPVEDKVKKVKLLAQQVQSSYPNEKQNVKRTEKQIDDLWDQVVNKAIERRARLEDAVGQQIFTNSYKDLLRWVTHVKEQLNADNIVRDVQTAETLLKNHQDLKHDIKAKDDEFNQVASLGNKLMKNNPNITEVPEHIMRLNEEQAAIARGWNEKDKWLKQCLQLQKFNKEADKIDASTSAAQAVLEYPELGNSLDEVEVLVKQHRTFMNTLAAQDERVNGLSKTADALIAEEHYETKGIDSKRNQVIKKREAVKVAAQKRNNALDASKNFQEFCAEVHDLRVWMADKQKTASDESYRDLANLERKIQKHEAFERELRANEGQLRTVNKLGQALIAQESFKKDEVAKTLHDLNDKWQKLANISLEKGRCLRQAEIQQNYNNAISDVQNKLEEIEGLLKSDDVGKDLRSCRDLLNRHELLEADLSQCKKRIDDLLDKSNDLRDEGHFDADGINELALASQQRLSDLEDPVNHRKTLLKEALKFYEFGFALDAELQWIKEHLPQASSTEFGKNLHQTQNLHKKHIKLEAEIVGHRPVIRNTLDRGEDLINHKHPNKKNIAELCATLEQAWKELEDKAADRLQKLDLALKAQQYFFEANEVESWLNEKDNIVASTDYGRDRDAASKLLTKHKAIELELDTYNNIVSEMGHGAQAMIKSDHPDSKLIGERQNSLEHLVRKLQKKTAVRQHRLMESLFRHEYFAESAELERWIADNLQQASSEDYGQDYEHLIVLKTKFEDFQRQIEAGQDRFKQCEDLAQKLIDNKSPYSSDIEDEQQHLDMNNSSEATEAVLARHEQIRAAWQNLHDQMNKRDAQLQAAGEIHRFHRDVNDALQRIHEKNAALGTDLGRDLNSALALLRKHEAFENELVVLEAQLQVLVEDASKLQKLYPSNKSSIQKQQENVVNDWDMLKQKSDLRKEKLQASVDVQKFLTQVRDLKNWAHSLRLDMSAEEPVRSVARVQLLKSEHEAVKGEIEAREANFEDLANNLEAMEQTGHYAAAEAAKRYEILIKAREDLHTAWQRKKIYLDQLLDLHVFLRETKLIEDATNVQETTLNKTDFGETVDEVTNQLKKHEEFEKLVQLQDRNVDVLVQTGNKLLGQNHFDSQTIADKLVEIQKRRRHIHDLCKRKQELLMDSLLYAEFNRDVSEAKVWIAEKQKKLEVDLKIGEVSNLEDKIKKLQKHQAFQAEVKANTSRIEKIMSSGIELANKNHQESPEIAKQAKELDVAWRQLLQEMMLRGRGLEEAQDILEFNNQLDKLETWIRDKEVMIQAGDTGKDYEHCQQLQRKLDDDMKIDDTRIQDINALANKLSKQGHSGVTERRDNFIKKWQSLQGALEDYRNKLAAALDIHVFDRDIADTSERIAEKHVTLSSEDVGKDLPAVEGLLRKQEALESEVKAVEEKIIHDHQKNAILLSEQYPANTDHLQSKLESLSDNWNKLKMAEDQRKNALRNAYIHHKFLSEVGKLDQFVDETIKRMNANQDPRNISEVQDQLEAHNELRAEIDGRNQAFKEATEHIKNFPGKNHPQILENIEHVQSLQERLDDAWQQRKQDLSNQSDVQRFKDQANQLNGLLASKEAFLNNDDVGDTPRNVEILLRKHEDFENTTKQQLSKVKDLEQEAKKIIERDSNSHEVLSKLQSILNRKNKLLEKSENRKEILKKSKALQEFLRNLNEIQSWIDQKLQIAGDENYREPTNLQSKIQKHATFEAEVFASGERIQNVVEEGKELIGCKHYASDDIALQLDDLENDWKHLQELSNLKRDRLNEAHQALLINRTIDEFETWLDDIEEHAKSTDTGKDLPSANNLLKRHQAIEKNFHQHSENCEAINEASEQFTKSGHFMSEEIKDRSHSCTSRYDQLKSPLISKRDDLEYSVILQQLIRDIDDELQWLDDREPLAASKDLGKTLSSVQILKKKHQALEAELASRQSIITSLIKRANNVVRSPNAGSEIVNSKTVEIKEKFANISDLASIRRLRLQDSLEAQTFYQEVSEAEAWINDKYPLLVSKEVGKDETTAQSLKRKLQGVFLELQGFKPTIDKINKVADNLIEREHFDVKNIEAKKNEVVKQFATLSKLVTEREVRLSEALQYFGFVQEYNELQEWMKDQQIKTDSDDYGNDLEHVELLIQAFETFYTSFANSEPRIQSCVENGNIIMESKSSYSPDVKAKVEEVKLAWKDLCELVAARREALAGAKKVHLFDRTAEEIISWIEEKVTEVNYNNYDLDSEAVAQNIRRHQALENEMKIIRDKIESIKQDADRLIEEFPDTKDHIDDKVLTTEQAWEDLTKTAEHRKNHLFVAEQLQSYFDKYHDLLAFINEMLAKITAPDLPQEISEATLLIDLHNEYKIEIDRKHPEFQKFYADGETLVKESHIFSNDIKDKIAVLINRMEILYNIWQQRYIIYDQNLDVVQFKSEANALDNWLAVREETLKENTVGENILHVEDLIRKHGDFEETIKAQEEKFENLKRRTKVEEAFAQQLRRENLARKVEKERVEQERIETRKRMEMQRIAEQRTKEQYKAPKETPEERVNGNHHKPYVPANDIPSAPSVRKTNSINSFDREKTRRGTEHTVKRAESMRVAPAGRPPKRTPSFNTRRRGSKVAENISSFQPILQVEVENFLDRKQLLTSGGKKSSSRTWKNSYAVLCGQLLCFFKNKDDFLAKKATCPPINIHNSMCSVADDYHKRKHTFRLHVTDDSEYLFACSTEPEMWEWINKIKFRARLDPSQQLISFDISKDHEFEISSQSSRTSSPDVVDTVTLRHDPTFTNGSASSGSSRHTLGESPPPLPISDPPTNNYASRPYSVESSGHFYDSTYSPQKYDNNHRNSDPQSEKKFLNRFFGNKKRSSNM</sequence>
<dbReference type="PROSITE" id="PS00019">
    <property type="entry name" value="ACTININ_1"/>
    <property type="match status" value="1"/>
</dbReference>
<dbReference type="FunFam" id="1.20.58.60:FF:000011">
    <property type="entry name" value="Spectrin beta chain"/>
    <property type="match status" value="1"/>
</dbReference>
<feature type="compositionally biased region" description="Basic and acidic residues" evidence="14">
    <location>
        <begin position="3626"/>
        <end position="3641"/>
    </location>
</feature>
<feature type="domain" description="PH" evidence="16">
    <location>
        <begin position="3724"/>
        <end position="3832"/>
    </location>
</feature>
<evidence type="ECO:0000256" key="3">
    <source>
        <dbReference type="ARBA" id="ARBA00022443"/>
    </source>
</evidence>
<dbReference type="PROSITE" id="PS50003">
    <property type="entry name" value="PH_DOMAIN"/>
    <property type="match status" value="1"/>
</dbReference>
<feature type="region of interest" description="Disordered" evidence="14">
    <location>
        <begin position="3626"/>
        <end position="3711"/>
    </location>
</feature>
<dbReference type="InterPro" id="IPR036028">
    <property type="entry name" value="SH3-like_dom_sf"/>
</dbReference>
<evidence type="ECO:0000256" key="11">
    <source>
        <dbReference type="ARBA" id="ARBA00023212"/>
    </source>
</evidence>
<dbReference type="GO" id="GO:0005874">
    <property type="term" value="C:microtubule"/>
    <property type="evidence" value="ECO:0007669"/>
    <property type="project" value="UniProtKB-KW"/>
</dbReference>
<dbReference type="GO" id="GO:0005085">
    <property type="term" value="F:guanyl-nucleotide exchange factor activity"/>
    <property type="evidence" value="ECO:0007669"/>
    <property type="project" value="UniProtKB-KW"/>
</dbReference>
<dbReference type="InterPro" id="IPR001589">
    <property type="entry name" value="Actinin_actin-bd_CS"/>
</dbReference>
<feature type="domain" description="Calponin-homology (CH)" evidence="17">
    <location>
        <begin position="24"/>
        <end position="127"/>
    </location>
</feature>
<dbReference type="SUPFAM" id="SSF47576">
    <property type="entry name" value="Calponin-homology domain, CH-domain"/>
    <property type="match status" value="1"/>
</dbReference>
<feature type="domain" description="Calponin-homology (CH)" evidence="17">
    <location>
        <begin position="145"/>
        <end position="250"/>
    </location>
</feature>
<dbReference type="EMBL" id="OV121134">
    <property type="protein sequence ID" value="CAH0552968.1"/>
    <property type="molecule type" value="Genomic_DNA"/>
</dbReference>
<evidence type="ECO:0000256" key="10">
    <source>
        <dbReference type="ARBA" id="ARBA00023203"/>
    </source>
</evidence>
<dbReference type="CDD" id="cd00176">
    <property type="entry name" value="SPEC"/>
    <property type="match status" value="18"/>
</dbReference>
<evidence type="ECO:0000256" key="4">
    <source>
        <dbReference type="ARBA" id="ARBA00022467"/>
    </source>
</evidence>
<keyword evidence="6" id="KW-0597">Phosphoprotein</keyword>
<dbReference type="Gene3D" id="1.20.58.60">
    <property type="match status" value="21"/>
</dbReference>
<dbReference type="GO" id="GO:0005543">
    <property type="term" value="F:phospholipid binding"/>
    <property type="evidence" value="ECO:0007669"/>
    <property type="project" value="InterPro"/>
</dbReference>
<evidence type="ECO:0000259" key="16">
    <source>
        <dbReference type="PROSITE" id="PS50003"/>
    </source>
</evidence>
<protein>
    <submittedName>
        <fullName evidence="18">Uncharacterized protein</fullName>
    </submittedName>
</protein>
<dbReference type="InterPro" id="IPR036872">
    <property type="entry name" value="CH_dom_sf"/>
</dbReference>
<name>A0A9P0FED9_BRAAE</name>
<dbReference type="InterPro" id="IPR001452">
    <property type="entry name" value="SH3_domain"/>
</dbReference>
<evidence type="ECO:0000256" key="7">
    <source>
        <dbReference type="ARBA" id="ARBA00022658"/>
    </source>
</evidence>
<keyword evidence="7" id="KW-0344">Guanine-nucleotide releasing factor</keyword>
<evidence type="ECO:0000256" key="1">
    <source>
        <dbReference type="ARBA" id="ARBA00004245"/>
    </source>
</evidence>
<dbReference type="OrthoDB" id="9942256at2759"/>
<evidence type="ECO:0000313" key="19">
    <source>
        <dbReference type="Proteomes" id="UP001154078"/>
    </source>
</evidence>
<evidence type="ECO:0000313" key="18">
    <source>
        <dbReference type="EMBL" id="CAH0552968.1"/>
    </source>
</evidence>
<dbReference type="PROSITE" id="PS50002">
    <property type="entry name" value="SH3"/>
    <property type="match status" value="1"/>
</dbReference>
<gene>
    <name evidence="18" type="ORF">MELIAE_LOCUS5085</name>
</gene>
<keyword evidence="9" id="KW-0677">Repeat</keyword>
<dbReference type="InterPro" id="IPR018159">
    <property type="entry name" value="Spectrin/alpha-actinin"/>
</dbReference>
<dbReference type="Pfam" id="PF00307">
    <property type="entry name" value="CH"/>
    <property type="match status" value="2"/>
</dbReference>
<keyword evidence="10" id="KW-0009">Actin-binding</keyword>
<dbReference type="InterPro" id="IPR001715">
    <property type="entry name" value="CH_dom"/>
</dbReference>
<feature type="coiled-coil region" evidence="13">
    <location>
        <begin position="1969"/>
        <end position="2003"/>
    </location>
</feature>
<keyword evidence="4" id="KW-0117">Actin capping</keyword>
<dbReference type="FunFam" id="1.10.418.10:FF:000001">
    <property type="entry name" value="Actinin alpha 1"/>
    <property type="match status" value="1"/>
</dbReference>
<dbReference type="Proteomes" id="UP001154078">
    <property type="component" value="Chromosome 3"/>
</dbReference>
<dbReference type="Pfam" id="PF00435">
    <property type="entry name" value="Spectrin"/>
    <property type="match status" value="29"/>
</dbReference>
<keyword evidence="19" id="KW-1185">Reference proteome</keyword>
<evidence type="ECO:0000256" key="2">
    <source>
        <dbReference type="ARBA" id="ARBA00006826"/>
    </source>
</evidence>
<comment type="subcellular location">
    <subcellularLocation>
        <location evidence="1">Cytoplasm</location>
        <location evidence="1">Cytoskeleton</location>
    </subcellularLocation>
</comment>
<dbReference type="Gene3D" id="2.30.29.30">
    <property type="entry name" value="Pleckstrin-homology domain (PH domain)/Phosphotyrosine-binding domain (PTB)"/>
    <property type="match status" value="1"/>
</dbReference>
<dbReference type="GO" id="GO:0016020">
    <property type="term" value="C:membrane"/>
    <property type="evidence" value="ECO:0007669"/>
    <property type="project" value="UniProtKB-ARBA"/>
</dbReference>
<dbReference type="InterPro" id="IPR002017">
    <property type="entry name" value="Spectrin_repeat"/>
</dbReference>
<feature type="coiled-coil region" evidence="13">
    <location>
        <begin position="3340"/>
        <end position="3374"/>
    </location>
</feature>
<dbReference type="SUPFAM" id="SSF50044">
    <property type="entry name" value="SH3-domain"/>
    <property type="match status" value="1"/>
</dbReference>
<dbReference type="SUPFAM" id="SSF46966">
    <property type="entry name" value="Spectrin repeat"/>
    <property type="match status" value="25"/>
</dbReference>
<dbReference type="Pfam" id="PF15410">
    <property type="entry name" value="PH_9"/>
    <property type="match status" value="1"/>
</dbReference>
<dbReference type="InterPro" id="IPR041681">
    <property type="entry name" value="PH_9"/>
</dbReference>
<proteinExistence type="inferred from homology"/>
<dbReference type="FunFam" id="1.10.418.10:FF:000043">
    <property type="entry name" value="Spectrin beta chain, non-erythrocytic"/>
    <property type="match status" value="1"/>
</dbReference>
<evidence type="ECO:0000259" key="15">
    <source>
        <dbReference type="PROSITE" id="PS50002"/>
    </source>
</evidence>
<dbReference type="CDD" id="cd10571">
    <property type="entry name" value="PH_beta_spectrin"/>
    <property type="match status" value="1"/>
</dbReference>
<reference evidence="18" key="1">
    <citation type="submission" date="2021-12" db="EMBL/GenBank/DDBJ databases">
        <authorList>
            <person name="King R."/>
        </authorList>
    </citation>
    <scope>NUCLEOTIDE SEQUENCE</scope>
</reference>
<feature type="compositionally biased region" description="Basic and acidic residues" evidence="14">
    <location>
        <begin position="3931"/>
        <end position="3945"/>
    </location>
</feature>
<feature type="region of interest" description="Disordered" evidence="14">
    <location>
        <begin position="3871"/>
        <end position="3959"/>
    </location>
</feature>
<keyword evidence="11" id="KW-0206">Cytoskeleton</keyword>
<evidence type="ECO:0000259" key="17">
    <source>
        <dbReference type="PROSITE" id="PS50021"/>
    </source>
</evidence>
<dbReference type="GO" id="GO:0005737">
    <property type="term" value="C:cytoplasm"/>
    <property type="evidence" value="ECO:0007669"/>
    <property type="project" value="UniProtKB-ARBA"/>
</dbReference>
<dbReference type="PROSITE" id="PS50021">
    <property type="entry name" value="CH"/>
    <property type="match status" value="2"/>
</dbReference>
<dbReference type="InterPro" id="IPR001605">
    <property type="entry name" value="PH_dom-spectrin-type"/>
</dbReference>
<evidence type="ECO:0000256" key="13">
    <source>
        <dbReference type="SAM" id="Coils"/>
    </source>
</evidence>
<dbReference type="SMART" id="SM00233">
    <property type="entry name" value="PH"/>
    <property type="match status" value="1"/>
</dbReference>
<organism evidence="18 19">
    <name type="scientific">Brassicogethes aeneus</name>
    <name type="common">Rape pollen beetle</name>
    <name type="synonym">Meligethes aeneus</name>
    <dbReference type="NCBI Taxonomy" id="1431903"/>
    <lineage>
        <taxon>Eukaryota</taxon>
        <taxon>Metazoa</taxon>
        <taxon>Ecdysozoa</taxon>
        <taxon>Arthropoda</taxon>
        <taxon>Hexapoda</taxon>
        <taxon>Insecta</taxon>
        <taxon>Pterygota</taxon>
        <taxon>Neoptera</taxon>
        <taxon>Endopterygota</taxon>
        <taxon>Coleoptera</taxon>
        <taxon>Polyphaga</taxon>
        <taxon>Cucujiformia</taxon>
        <taxon>Nitidulidae</taxon>
        <taxon>Meligethinae</taxon>
        <taxon>Brassicogethes</taxon>
    </lineage>
</organism>
<evidence type="ECO:0000256" key="8">
    <source>
        <dbReference type="ARBA" id="ARBA00022701"/>
    </source>
</evidence>
<accession>A0A9P0FED9</accession>
<keyword evidence="13" id="KW-0175">Coiled coil</keyword>
<evidence type="ECO:0000256" key="6">
    <source>
        <dbReference type="ARBA" id="ARBA00022553"/>
    </source>
</evidence>
<dbReference type="Gene3D" id="2.30.30.40">
    <property type="entry name" value="SH3 Domains"/>
    <property type="match status" value="1"/>
</dbReference>
<dbReference type="FunFam" id="1.20.58.60:FF:000019">
    <property type="entry name" value="Spectrin beta chain"/>
    <property type="match status" value="1"/>
</dbReference>
<evidence type="ECO:0000256" key="12">
    <source>
        <dbReference type="PROSITE-ProRule" id="PRU00192"/>
    </source>
</evidence>
<evidence type="ECO:0000256" key="14">
    <source>
        <dbReference type="SAM" id="MobiDB-lite"/>
    </source>
</evidence>
<dbReference type="PROSITE" id="PS00020">
    <property type="entry name" value="ACTININ_2"/>
    <property type="match status" value="1"/>
</dbReference>
<keyword evidence="5" id="KW-0963">Cytoplasm</keyword>
<dbReference type="SMART" id="SM00150">
    <property type="entry name" value="SPEC"/>
    <property type="match status" value="30"/>
</dbReference>
<feature type="coiled-coil region" evidence="13">
    <location>
        <begin position="1494"/>
        <end position="1561"/>
    </location>
</feature>
<dbReference type="GO" id="GO:0003779">
    <property type="term" value="F:actin binding"/>
    <property type="evidence" value="ECO:0007669"/>
    <property type="project" value="UniProtKB-KW"/>
</dbReference>
<feature type="coiled-coil region" evidence="13">
    <location>
        <begin position="3552"/>
        <end position="3612"/>
    </location>
</feature>
<feature type="coiled-coil region" evidence="13">
    <location>
        <begin position="747"/>
        <end position="774"/>
    </location>
</feature>
<dbReference type="SMART" id="SM00326">
    <property type="entry name" value="SH3"/>
    <property type="match status" value="1"/>
</dbReference>
<feature type="compositionally biased region" description="Polar residues" evidence="14">
    <location>
        <begin position="3875"/>
        <end position="3888"/>
    </location>
</feature>
<dbReference type="PANTHER" id="PTHR11915">
    <property type="entry name" value="SPECTRIN/FILAMIN RELATED CYTOSKELETAL PROTEIN"/>
    <property type="match status" value="1"/>
</dbReference>